<evidence type="ECO:0000313" key="3">
    <source>
        <dbReference type="Proteomes" id="UP001610990"/>
    </source>
</evidence>
<comment type="caution">
    <text evidence="2">The sequence shown here is derived from an EMBL/GenBank/DDBJ whole genome shotgun (WGS) entry which is preliminary data.</text>
</comment>
<dbReference type="Proteomes" id="UP001610990">
    <property type="component" value="Unassembled WGS sequence"/>
</dbReference>
<dbReference type="RefSeq" id="WP_165484691.1">
    <property type="nucleotide sequence ID" value="NZ_CP108413.1"/>
</dbReference>
<organism evidence="2 3">
    <name type="scientific">Streptomyces celluloflavus</name>
    <dbReference type="NCBI Taxonomy" id="58344"/>
    <lineage>
        <taxon>Bacteria</taxon>
        <taxon>Bacillati</taxon>
        <taxon>Actinomycetota</taxon>
        <taxon>Actinomycetes</taxon>
        <taxon>Kitasatosporales</taxon>
        <taxon>Streptomycetaceae</taxon>
        <taxon>Streptomyces</taxon>
    </lineage>
</organism>
<evidence type="ECO:0000313" key="2">
    <source>
        <dbReference type="EMBL" id="MFH8588056.1"/>
    </source>
</evidence>
<dbReference type="EMBL" id="JBIRGH010000020">
    <property type="protein sequence ID" value="MFH8588056.1"/>
    <property type="molecule type" value="Genomic_DNA"/>
</dbReference>
<evidence type="ECO:0000256" key="1">
    <source>
        <dbReference type="SAM" id="Phobius"/>
    </source>
</evidence>
<sequence>MLNPSVLLAAVQDTSRADGPGWILRTVIIVGVIGAALLAWFLLRGYSNNQD</sequence>
<keyword evidence="1" id="KW-0472">Membrane</keyword>
<keyword evidence="1" id="KW-1133">Transmembrane helix</keyword>
<gene>
    <name evidence="2" type="ORF">ACH4GP_27265</name>
</gene>
<dbReference type="GeneID" id="97379220"/>
<proteinExistence type="predicted"/>
<protein>
    <submittedName>
        <fullName evidence="2">Uncharacterized protein</fullName>
    </submittedName>
</protein>
<keyword evidence="1" id="KW-0812">Transmembrane</keyword>
<reference evidence="2 3" key="1">
    <citation type="submission" date="2024-10" db="EMBL/GenBank/DDBJ databases">
        <title>The Natural Products Discovery Center: Release of the First 8490 Sequenced Strains for Exploring Actinobacteria Biosynthetic Diversity.</title>
        <authorList>
            <person name="Kalkreuter E."/>
            <person name="Kautsar S.A."/>
            <person name="Yang D."/>
            <person name="Bader C.D."/>
            <person name="Teijaro C.N."/>
            <person name="Fluegel L."/>
            <person name="Davis C.M."/>
            <person name="Simpson J.R."/>
            <person name="Lauterbach L."/>
            <person name="Steele A.D."/>
            <person name="Gui C."/>
            <person name="Meng S."/>
            <person name="Li G."/>
            <person name="Viehrig K."/>
            <person name="Ye F."/>
            <person name="Su P."/>
            <person name="Kiefer A.F."/>
            <person name="Nichols A."/>
            <person name="Cepeda A.J."/>
            <person name="Yan W."/>
            <person name="Fan B."/>
            <person name="Jiang Y."/>
            <person name="Adhikari A."/>
            <person name="Zheng C.-J."/>
            <person name="Schuster L."/>
            <person name="Cowan T.M."/>
            <person name="Smanski M.J."/>
            <person name="Chevrette M.G."/>
            <person name="De Carvalho L.P.S."/>
            <person name="Shen B."/>
        </authorList>
    </citation>
    <scope>NUCLEOTIDE SEQUENCE [LARGE SCALE GENOMIC DNA]</scope>
    <source>
        <strain evidence="2 3">NPDC018013</strain>
    </source>
</reference>
<accession>A0ABW7RKQ0</accession>
<keyword evidence="3" id="KW-1185">Reference proteome</keyword>
<name>A0ABW7RKQ0_9ACTN</name>
<feature type="transmembrane region" description="Helical" evidence="1">
    <location>
        <begin position="22"/>
        <end position="43"/>
    </location>
</feature>